<dbReference type="STRING" id="471514.AN477_05930"/>
<dbReference type="PANTHER" id="PTHR43682:SF1">
    <property type="entry name" value="LACTATE UTILIZATION PROTEIN C"/>
    <property type="match status" value="1"/>
</dbReference>
<organism evidence="2 3">
    <name type="scientific">Alicyclobacillus ferrooxydans</name>
    <dbReference type="NCBI Taxonomy" id="471514"/>
    <lineage>
        <taxon>Bacteria</taxon>
        <taxon>Bacillati</taxon>
        <taxon>Bacillota</taxon>
        <taxon>Bacilli</taxon>
        <taxon>Bacillales</taxon>
        <taxon>Alicyclobacillaceae</taxon>
        <taxon>Alicyclobacillus</taxon>
    </lineage>
</organism>
<dbReference type="EMBL" id="LJCO01000030">
    <property type="protein sequence ID" value="KPV44543.1"/>
    <property type="molecule type" value="Genomic_DNA"/>
</dbReference>
<dbReference type="AlphaFoldDB" id="A0A0P9EZL5"/>
<proteinExistence type="predicted"/>
<dbReference type="PATRIC" id="fig|471514.4.peg.4159"/>
<evidence type="ECO:0000313" key="2">
    <source>
        <dbReference type="EMBL" id="KPV44543.1"/>
    </source>
</evidence>
<feature type="domain" description="LUD" evidence="1">
    <location>
        <begin position="47"/>
        <end position="218"/>
    </location>
</feature>
<dbReference type="Gene3D" id="3.40.50.10420">
    <property type="entry name" value="NagB/RpiA/CoA transferase-like"/>
    <property type="match status" value="1"/>
</dbReference>
<dbReference type="RefSeq" id="WP_054968256.1">
    <property type="nucleotide sequence ID" value="NZ_LJCO01000030.1"/>
</dbReference>
<dbReference type="InterPro" id="IPR003741">
    <property type="entry name" value="LUD_dom"/>
</dbReference>
<accession>A0A0P9EZL5</accession>
<dbReference type="InterPro" id="IPR037171">
    <property type="entry name" value="NagB/RpiA_transferase-like"/>
</dbReference>
<name>A0A0P9EZL5_9BACL</name>
<comment type="caution">
    <text evidence="2">The sequence shown here is derived from an EMBL/GenBank/DDBJ whole genome shotgun (WGS) entry which is preliminary data.</text>
</comment>
<reference evidence="2 3" key="1">
    <citation type="submission" date="2015-09" db="EMBL/GenBank/DDBJ databases">
        <title>Draft genome sequence of Alicyclobacillus ferrooxydans DSM 22381.</title>
        <authorList>
            <person name="Hemp J."/>
        </authorList>
    </citation>
    <scope>NUCLEOTIDE SEQUENCE [LARGE SCALE GENOMIC DNA]</scope>
    <source>
        <strain evidence="2 3">TC-34</strain>
    </source>
</reference>
<dbReference type="InterPro" id="IPR024185">
    <property type="entry name" value="FTHF_cligase-like_sf"/>
</dbReference>
<dbReference type="Pfam" id="PF02589">
    <property type="entry name" value="LUD_dom"/>
    <property type="match status" value="1"/>
</dbReference>
<gene>
    <name evidence="2" type="ORF">AN477_05930</name>
</gene>
<dbReference type="Proteomes" id="UP000050482">
    <property type="component" value="Unassembled WGS sequence"/>
</dbReference>
<dbReference type="SUPFAM" id="SSF100950">
    <property type="entry name" value="NagB/RpiA/CoA transferase-like"/>
    <property type="match status" value="1"/>
</dbReference>
<evidence type="ECO:0000313" key="3">
    <source>
        <dbReference type="Proteomes" id="UP000050482"/>
    </source>
</evidence>
<dbReference type="OrthoDB" id="9794157at2"/>
<sequence length="221" mass="24147">MKRTEFLTRVSARLGRNGVPGDSPARDVVGVPEFWSQRELSERERVDRFRDNLVNLGGEVHLVSSVDELRDALSEVLGSLRIMRVGIWNDRELQELVNPVLESYEVSTWGIEPASAFVDMDLGITGAQFGVADTGTLVLSCGGGRGRSVHLLPPVHLAVLRASQIKTRLGEALQELSSHLTEIDSYVHFVTGPSRSSDIENDQSIGVHGPAAEIVIVVENL</sequence>
<keyword evidence="3" id="KW-1185">Reference proteome</keyword>
<protein>
    <recommendedName>
        <fullName evidence="1">LUD domain-containing protein</fullName>
    </recommendedName>
</protein>
<evidence type="ECO:0000259" key="1">
    <source>
        <dbReference type="Pfam" id="PF02589"/>
    </source>
</evidence>
<dbReference type="PANTHER" id="PTHR43682">
    <property type="entry name" value="LACTATE UTILIZATION PROTEIN C"/>
    <property type="match status" value="1"/>
</dbReference>